<sequence>MYALILAGGIGERLRPLTESLPKPMIPLDGRPILWHQVRWLRDAGVTDVVFLLGHLAEVVVDYFGDGSEFGIRAHYSYEDAPLGRGGALRKGFELMPSGTDELVIATNGDVVTEANLDDMINDFSSRVDADAGHLATILTVSMTSPYGIVETEADGVVRAFKEKSALPYEINAGVYVLNPAICKLLPERGDHEVTTFPVLAGRGQMSAVHSGAFWRSVDSLKDLREVEQHIASRTVSSQQGVY</sequence>
<dbReference type="Pfam" id="PF00483">
    <property type="entry name" value="NTP_transferase"/>
    <property type="match status" value="1"/>
</dbReference>
<organism evidence="2 3">
    <name type="scientific">Geodia barretti</name>
    <name type="common">Barrett's horny sponge</name>
    <dbReference type="NCBI Taxonomy" id="519541"/>
    <lineage>
        <taxon>Eukaryota</taxon>
        <taxon>Metazoa</taxon>
        <taxon>Porifera</taxon>
        <taxon>Demospongiae</taxon>
        <taxon>Heteroscleromorpha</taxon>
        <taxon>Tetractinellida</taxon>
        <taxon>Astrophorina</taxon>
        <taxon>Geodiidae</taxon>
        <taxon>Geodia</taxon>
    </lineage>
</organism>
<dbReference type="InterPro" id="IPR050486">
    <property type="entry name" value="Mannose-1P_guanyltransferase"/>
</dbReference>
<dbReference type="Proteomes" id="UP001174909">
    <property type="component" value="Unassembled WGS sequence"/>
</dbReference>
<protein>
    <submittedName>
        <fullName evidence="2">Mannose-1-phosphate guanyltransferase beta-B</fullName>
    </submittedName>
</protein>
<dbReference type="SUPFAM" id="SSF53448">
    <property type="entry name" value="Nucleotide-diphospho-sugar transferases"/>
    <property type="match status" value="1"/>
</dbReference>
<evidence type="ECO:0000313" key="3">
    <source>
        <dbReference type="Proteomes" id="UP001174909"/>
    </source>
</evidence>
<reference evidence="2" key="1">
    <citation type="submission" date="2023-03" db="EMBL/GenBank/DDBJ databases">
        <authorList>
            <person name="Steffen K."/>
            <person name="Cardenas P."/>
        </authorList>
    </citation>
    <scope>NUCLEOTIDE SEQUENCE</scope>
</reference>
<evidence type="ECO:0000313" key="2">
    <source>
        <dbReference type="EMBL" id="CAI8036517.1"/>
    </source>
</evidence>
<dbReference type="AlphaFoldDB" id="A0AA35SWA0"/>
<gene>
    <name evidence="2" type="ORF">GBAR_LOCUS20458</name>
</gene>
<dbReference type="PANTHER" id="PTHR22572">
    <property type="entry name" value="SUGAR-1-PHOSPHATE GUANYL TRANSFERASE"/>
    <property type="match status" value="1"/>
</dbReference>
<proteinExistence type="predicted"/>
<keyword evidence="3" id="KW-1185">Reference proteome</keyword>
<evidence type="ECO:0000259" key="1">
    <source>
        <dbReference type="Pfam" id="PF00483"/>
    </source>
</evidence>
<feature type="domain" description="Nucleotidyl transferase" evidence="1">
    <location>
        <begin position="3"/>
        <end position="232"/>
    </location>
</feature>
<dbReference type="CDD" id="cd04181">
    <property type="entry name" value="NTP_transferase"/>
    <property type="match status" value="1"/>
</dbReference>
<dbReference type="InterPro" id="IPR029044">
    <property type="entry name" value="Nucleotide-diphossugar_trans"/>
</dbReference>
<dbReference type="Gene3D" id="3.90.550.10">
    <property type="entry name" value="Spore Coat Polysaccharide Biosynthesis Protein SpsA, Chain A"/>
    <property type="match status" value="1"/>
</dbReference>
<accession>A0AA35SWA0</accession>
<name>A0AA35SWA0_GEOBA</name>
<dbReference type="InterPro" id="IPR005835">
    <property type="entry name" value="NTP_transferase_dom"/>
</dbReference>
<dbReference type="EMBL" id="CASHTH010002875">
    <property type="protein sequence ID" value="CAI8036517.1"/>
    <property type="molecule type" value="Genomic_DNA"/>
</dbReference>
<comment type="caution">
    <text evidence="2">The sequence shown here is derived from an EMBL/GenBank/DDBJ whole genome shotgun (WGS) entry which is preliminary data.</text>
</comment>